<dbReference type="CDD" id="cd00603">
    <property type="entry name" value="IPT_PCSR"/>
    <property type="match status" value="1"/>
</dbReference>
<accession>A0AAD9MV49</accession>
<dbReference type="InterPro" id="IPR002909">
    <property type="entry name" value="IPT_dom"/>
</dbReference>
<evidence type="ECO:0000259" key="1">
    <source>
        <dbReference type="Pfam" id="PF01833"/>
    </source>
</evidence>
<dbReference type="Pfam" id="PF01833">
    <property type="entry name" value="TIG"/>
    <property type="match status" value="1"/>
</dbReference>
<keyword evidence="3" id="KW-1185">Reference proteome</keyword>
<comment type="caution">
    <text evidence="2">The sequence shown here is derived from an EMBL/GenBank/DDBJ whole genome shotgun (WGS) entry which is preliminary data.</text>
</comment>
<proteinExistence type="predicted"/>
<dbReference type="AlphaFoldDB" id="A0AAD9MV49"/>
<name>A0AAD9MV49_9ANNE</name>
<organism evidence="2 3">
    <name type="scientific">Paralvinella palmiformis</name>
    <dbReference type="NCBI Taxonomy" id="53620"/>
    <lineage>
        <taxon>Eukaryota</taxon>
        <taxon>Metazoa</taxon>
        <taxon>Spiralia</taxon>
        <taxon>Lophotrochozoa</taxon>
        <taxon>Annelida</taxon>
        <taxon>Polychaeta</taxon>
        <taxon>Sedentaria</taxon>
        <taxon>Canalipalpata</taxon>
        <taxon>Terebellida</taxon>
        <taxon>Terebelliformia</taxon>
        <taxon>Alvinellidae</taxon>
        <taxon>Paralvinella</taxon>
    </lineage>
</organism>
<reference evidence="2" key="1">
    <citation type="journal article" date="2023" name="Mol. Biol. Evol.">
        <title>Third-Generation Sequencing Reveals the Adaptive Role of the Epigenome in Three Deep-Sea Polychaetes.</title>
        <authorList>
            <person name="Perez M."/>
            <person name="Aroh O."/>
            <person name="Sun Y."/>
            <person name="Lan Y."/>
            <person name="Juniper S.K."/>
            <person name="Young C.R."/>
            <person name="Angers B."/>
            <person name="Qian P.Y."/>
        </authorList>
    </citation>
    <scope>NUCLEOTIDE SEQUENCE</scope>
    <source>
        <strain evidence="2">P08H-3</strain>
    </source>
</reference>
<feature type="domain" description="IPT/TIG" evidence="1">
    <location>
        <begin position="79"/>
        <end position="127"/>
    </location>
</feature>
<protein>
    <recommendedName>
        <fullName evidence="1">IPT/TIG domain-containing protein</fullName>
    </recommendedName>
</protein>
<evidence type="ECO:0000313" key="3">
    <source>
        <dbReference type="Proteomes" id="UP001208570"/>
    </source>
</evidence>
<dbReference type="Proteomes" id="UP001208570">
    <property type="component" value="Unassembled WGS sequence"/>
</dbReference>
<sequence>MSDGFFRTKEDLVIQTERVKREADRRQIEKIYIGLIFGDFLKYQNLFELAETERYGILTIVKAPTFEIGSSSRLFIFRRGQLLDIKGQDVDNILKEDYQVDVADSRCDVSKISNTYLYCMPPQTEQSSGSK</sequence>
<dbReference type="EMBL" id="JAODUP010000692">
    <property type="protein sequence ID" value="KAK2145253.1"/>
    <property type="molecule type" value="Genomic_DNA"/>
</dbReference>
<evidence type="ECO:0000313" key="2">
    <source>
        <dbReference type="EMBL" id="KAK2145253.1"/>
    </source>
</evidence>
<gene>
    <name evidence="2" type="ORF">LSH36_692g01014</name>
</gene>